<accession>A0A2M7G1V7</accession>
<dbReference type="EMBL" id="PFFQ01000047">
    <property type="protein sequence ID" value="PIW15702.1"/>
    <property type="molecule type" value="Genomic_DNA"/>
</dbReference>
<name>A0A2M7G1V7_9BACT</name>
<comment type="similarity">
    <text evidence="1">Belongs to the bacterial solute-binding protein 5 family.</text>
</comment>
<dbReference type="AlphaFoldDB" id="A0A2M7G1V7"/>
<dbReference type="Gene3D" id="3.40.190.10">
    <property type="entry name" value="Periplasmic binding protein-like II"/>
    <property type="match status" value="1"/>
</dbReference>
<evidence type="ECO:0000256" key="1">
    <source>
        <dbReference type="ARBA" id="ARBA00005695"/>
    </source>
</evidence>
<dbReference type="SUPFAM" id="SSF53850">
    <property type="entry name" value="Periplasmic binding protein-like II"/>
    <property type="match status" value="1"/>
</dbReference>
<gene>
    <name evidence="6" type="ORF">COW36_16325</name>
</gene>
<evidence type="ECO:0000256" key="3">
    <source>
        <dbReference type="ARBA" id="ARBA00022729"/>
    </source>
</evidence>
<dbReference type="InterPro" id="IPR030678">
    <property type="entry name" value="Peptide/Ni-bd"/>
</dbReference>
<proteinExistence type="inferred from homology"/>
<reference evidence="6 7" key="1">
    <citation type="submission" date="2017-09" db="EMBL/GenBank/DDBJ databases">
        <title>Depth-based differentiation of microbial function through sediment-hosted aquifers and enrichment of novel symbionts in the deep terrestrial subsurface.</title>
        <authorList>
            <person name="Probst A.J."/>
            <person name="Ladd B."/>
            <person name="Jarett J.K."/>
            <person name="Geller-Mcgrath D.E."/>
            <person name="Sieber C.M."/>
            <person name="Emerson J.B."/>
            <person name="Anantharaman K."/>
            <person name="Thomas B.C."/>
            <person name="Malmstrom R."/>
            <person name="Stieglmeier M."/>
            <person name="Klingl A."/>
            <person name="Woyke T."/>
            <person name="Ryan C.M."/>
            <person name="Banfield J.F."/>
        </authorList>
    </citation>
    <scope>NUCLEOTIDE SEQUENCE [LARGE SCALE GENOMIC DNA]</scope>
    <source>
        <strain evidence="6">CG17_big_fil_post_rev_8_21_14_2_50_48_46</strain>
    </source>
</reference>
<dbReference type="Gene3D" id="3.90.76.10">
    <property type="entry name" value="Dipeptide-binding Protein, Domain 1"/>
    <property type="match status" value="1"/>
</dbReference>
<sequence>MRHPKYMLSGLLAAALCLASSYPTQPAQAFQRGGVLRIVSLEEPQRLNPVFDSSESAQEIYNLIFSSLIRRNSLSELEPDLLTVVPSYQNGMIRTLANGEMEVTYTLRPNLKWQDGHPLSAEDVQFTWMVHTDPRFKYPPTPGYENIRAVEVVDPQTIRVNFFQTYPEYFNLFQQVLPKHSFRSKYWSFSADHPWNWHPVGSGPFVLKDWKKGEMALLDANPLYHRARPNLDQIRYQFHRAGYEAIPKVVDWAQNAEILQGMSIISYDYLKDHPDLNLSLRNTGKIEHIDINLRNPILADLNVRRALAYAIDRKAVSERLLGLVEPAWSDQPSGSWKYNSRSSSYYQFNPEHAGKLLSNAGWQARGAGQRYNAKDQALSLSLTIEIGNKSHQLVASYLKDAFAKIGVALEIKPVPPEMLTEEILPGGHYELALSAWTPHPFETSFKRWHSSQVPPAGFNYTRFKDYQVDQVLKALESSDDIHAQKQYYLQLASLLNEQVPAIPLYHDTVLEAYKKTVHNYLPNPYMGSTWNSPHWWLE</sequence>
<dbReference type="Pfam" id="PF00496">
    <property type="entry name" value="SBP_bac_5"/>
    <property type="match status" value="1"/>
</dbReference>
<protein>
    <recommendedName>
        <fullName evidence="5">Solute-binding protein family 5 domain-containing protein</fullName>
    </recommendedName>
</protein>
<dbReference type="Gene3D" id="3.10.105.10">
    <property type="entry name" value="Dipeptide-binding Protein, Domain 3"/>
    <property type="match status" value="1"/>
</dbReference>
<dbReference type="InterPro" id="IPR000914">
    <property type="entry name" value="SBP_5_dom"/>
</dbReference>
<evidence type="ECO:0000313" key="7">
    <source>
        <dbReference type="Proteomes" id="UP000231019"/>
    </source>
</evidence>
<evidence type="ECO:0000259" key="5">
    <source>
        <dbReference type="Pfam" id="PF00496"/>
    </source>
</evidence>
<organism evidence="6 7">
    <name type="scientific">bacterium (Candidatus Blackallbacteria) CG17_big_fil_post_rev_8_21_14_2_50_48_46</name>
    <dbReference type="NCBI Taxonomy" id="2014261"/>
    <lineage>
        <taxon>Bacteria</taxon>
        <taxon>Candidatus Blackallbacteria</taxon>
    </lineage>
</organism>
<dbReference type="PANTHER" id="PTHR30290">
    <property type="entry name" value="PERIPLASMIC BINDING COMPONENT OF ABC TRANSPORTER"/>
    <property type="match status" value="1"/>
</dbReference>
<feature type="signal peptide" evidence="4">
    <location>
        <begin position="1"/>
        <end position="29"/>
    </location>
</feature>
<dbReference type="GO" id="GO:1904680">
    <property type="term" value="F:peptide transmembrane transporter activity"/>
    <property type="evidence" value="ECO:0007669"/>
    <property type="project" value="TreeGrafter"/>
</dbReference>
<dbReference type="InterPro" id="IPR039424">
    <property type="entry name" value="SBP_5"/>
</dbReference>
<dbReference type="CDD" id="cd08513">
    <property type="entry name" value="PBP2_thermophilic_Hb8_like"/>
    <property type="match status" value="1"/>
</dbReference>
<evidence type="ECO:0000256" key="4">
    <source>
        <dbReference type="SAM" id="SignalP"/>
    </source>
</evidence>
<feature type="domain" description="Solute-binding protein family 5" evidence="5">
    <location>
        <begin position="101"/>
        <end position="445"/>
    </location>
</feature>
<dbReference type="PANTHER" id="PTHR30290:SF9">
    <property type="entry name" value="OLIGOPEPTIDE-BINDING PROTEIN APPA"/>
    <property type="match status" value="1"/>
</dbReference>
<dbReference type="GO" id="GO:0043190">
    <property type="term" value="C:ATP-binding cassette (ABC) transporter complex"/>
    <property type="evidence" value="ECO:0007669"/>
    <property type="project" value="InterPro"/>
</dbReference>
<keyword evidence="2" id="KW-0813">Transport</keyword>
<dbReference type="PIRSF" id="PIRSF002741">
    <property type="entry name" value="MppA"/>
    <property type="match status" value="1"/>
</dbReference>
<evidence type="ECO:0000313" key="6">
    <source>
        <dbReference type="EMBL" id="PIW15702.1"/>
    </source>
</evidence>
<dbReference type="Proteomes" id="UP000231019">
    <property type="component" value="Unassembled WGS sequence"/>
</dbReference>
<feature type="chain" id="PRO_5014850594" description="Solute-binding protein family 5 domain-containing protein" evidence="4">
    <location>
        <begin position="30"/>
        <end position="538"/>
    </location>
</feature>
<dbReference type="GO" id="GO:0015833">
    <property type="term" value="P:peptide transport"/>
    <property type="evidence" value="ECO:0007669"/>
    <property type="project" value="TreeGrafter"/>
</dbReference>
<dbReference type="GO" id="GO:0042597">
    <property type="term" value="C:periplasmic space"/>
    <property type="evidence" value="ECO:0007669"/>
    <property type="project" value="UniProtKB-ARBA"/>
</dbReference>
<keyword evidence="3 4" id="KW-0732">Signal</keyword>
<evidence type="ECO:0000256" key="2">
    <source>
        <dbReference type="ARBA" id="ARBA00022448"/>
    </source>
</evidence>
<comment type="caution">
    <text evidence="6">The sequence shown here is derived from an EMBL/GenBank/DDBJ whole genome shotgun (WGS) entry which is preliminary data.</text>
</comment>